<dbReference type="EMBL" id="LFJN01000021">
    <property type="protein sequence ID" value="KPI37817.1"/>
    <property type="molecule type" value="Genomic_DNA"/>
</dbReference>
<accession>A0A0N1H7W2</accession>
<dbReference type="GeneID" id="28734980"/>
<evidence type="ECO:0000256" key="1">
    <source>
        <dbReference type="SAM" id="MobiDB-lite"/>
    </source>
</evidence>
<feature type="region of interest" description="Disordered" evidence="1">
    <location>
        <begin position="1"/>
        <end position="53"/>
    </location>
</feature>
<dbReference type="Proteomes" id="UP000038010">
    <property type="component" value="Unassembled WGS sequence"/>
</dbReference>
<dbReference type="RefSeq" id="XP_017997780.1">
    <property type="nucleotide sequence ID" value="XM_018143100.1"/>
</dbReference>
<sequence length="376" mass="40412">MDETSSIVSQRPPSPVPSYHTLPPEAHTVLLAGPSSSAAGPCSPSTSTPSRASIPNALLSAARNTPDAVLSTLTLTHHHSDAGSSPPEVRMQGNRYLSARTADGRERYRVSFSSQGRSVIWRAADHASSSTGTTLDGDSRREALAVIKPIDEHGGDAGQGGLAVYLFGAPGARVSRLEYDTLRDTGNLPLPMLSTTTIVDAHGQQRDRTADDEEAGLQWEVTTHADFPSTSSNVSLADSIDDGRRRSAHAVLRDPHRRFWAGRSWGLGEDGGDPLRDKRSKQGKGKGKEQEMAALSGLHLVDADYNVYADYAHKVAESDLDRDGQIWGHVRFRARAVLLDVLDHGGGSSMSGRLGEKMDHVFLTLVLLLQACVRVD</sequence>
<feature type="compositionally biased region" description="Low complexity" evidence="1">
    <location>
        <begin position="32"/>
        <end position="53"/>
    </location>
</feature>
<protein>
    <submittedName>
        <fullName evidence="2">Uncharacterized protein</fullName>
    </submittedName>
</protein>
<comment type="caution">
    <text evidence="2">The sequence shown here is derived from an EMBL/GenBank/DDBJ whole genome shotgun (WGS) entry which is preliminary data.</text>
</comment>
<evidence type="ECO:0000313" key="3">
    <source>
        <dbReference type="Proteomes" id="UP000038010"/>
    </source>
</evidence>
<evidence type="ECO:0000313" key="2">
    <source>
        <dbReference type="EMBL" id="KPI37817.1"/>
    </source>
</evidence>
<feature type="compositionally biased region" description="Polar residues" evidence="1">
    <location>
        <begin position="1"/>
        <end position="11"/>
    </location>
</feature>
<dbReference type="AlphaFoldDB" id="A0A0N1H7W2"/>
<gene>
    <name evidence="2" type="ORF">AB675_3077</name>
</gene>
<keyword evidence="3" id="KW-1185">Reference proteome</keyword>
<organism evidence="2 3">
    <name type="scientific">Cyphellophora attinorum</name>
    <dbReference type="NCBI Taxonomy" id="1664694"/>
    <lineage>
        <taxon>Eukaryota</taxon>
        <taxon>Fungi</taxon>
        <taxon>Dikarya</taxon>
        <taxon>Ascomycota</taxon>
        <taxon>Pezizomycotina</taxon>
        <taxon>Eurotiomycetes</taxon>
        <taxon>Chaetothyriomycetidae</taxon>
        <taxon>Chaetothyriales</taxon>
        <taxon>Cyphellophoraceae</taxon>
        <taxon>Cyphellophora</taxon>
    </lineage>
</organism>
<dbReference type="VEuPathDB" id="FungiDB:AB675_3077"/>
<proteinExistence type="predicted"/>
<name>A0A0N1H7W2_9EURO</name>
<reference evidence="2 3" key="1">
    <citation type="submission" date="2015-06" db="EMBL/GenBank/DDBJ databases">
        <title>Draft genome of the ant-associated black yeast Phialophora attae CBS 131958.</title>
        <authorList>
            <person name="Moreno L.F."/>
            <person name="Stielow B.J."/>
            <person name="de Hoog S."/>
            <person name="Vicente V.A."/>
            <person name="Weiss V.A."/>
            <person name="de Vries M."/>
            <person name="Cruz L.M."/>
            <person name="Souza E.M."/>
        </authorList>
    </citation>
    <scope>NUCLEOTIDE SEQUENCE [LARGE SCALE GENOMIC DNA]</scope>
    <source>
        <strain evidence="2 3">CBS 131958</strain>
    </source>
</reference>